<reference evidence="3 4" key="1">
    <citation type="journal article" date="2013" name="Mar. Genomics">
        <title>Expression of sulfatases in Rhodopirellula baltica and the diversity of sulfatases in the genus Rhodopirellula.</title>
        <authorList>
            <person name="Wegner C.E."/>
            <person name="Richter-Heitmann T."/>
            <person name="Klindworth A."/>
            <person name="Klockow C."/>
            <person name="Richter M."/>
            <person name="Achstetter T."/>
            <person name="Glockner F.O."/>
            <person name="Harder J."/>
        </authorList>
    </citation>
    <scope>NUCLEOTIDE SEQUENCE [LARGE SCALE GENOMIC DNA]</scope>
    <source>
        <strain evidence="3 4">SM41</strain>
    </source>
</reference>
<name>M5UEQ2_9BACT</name>
<protein>
    <submittedName>
        <fullName evidence="3">Glycosyl transferase WecB/TagA/CpsF</fullName>
        <ecNumber evidence="3">2.4.1.-</ecNumber>
    </submittedName>
</protein>
<dbReference type="GO" id="GO:0016758">
    <property type="term" value="F:hexosyltransferase activity"/>
    <property type="evidence" value="ECO:0007669"/>
    <property type="project" value="TreeGrafter"/>
</dbReference>
<dbReference type="EMBL" id="ANOH01000275">
    <property type="protein sequence ID" value="EMI54483.1"/>
    <property type="molecule type" value="Genomic_DNA"/>
</dbReference>
<dbReference type="PATRIC" id="fig|1263870.3.peg.4318"/>
<evidence type="ECO:0000313" key="4">
    <source>
        <dbReference type="Proteomes" id="UP000011885"/>
    </source>
</evidence>
<dbReference type="InterPro" id="IPR004629">
    <property type="entry name" value="WecG_TagA_CpsF"/>
</dbReference>
<keyword evidence="4" id="KW-1185">Reference proteome</keyword>
<keyword evidence="2 3" id="KW-0808">Transferase</keyword>
<gene>
    <name evidence="3" type="ORF">RSSM_04078</name>
</gene>
<organism evidence="3 4">
    <name type="scientific">Rhodopirellula sallentina SM41</name>
    <dbReference type="NCBI Taxonomy" id="1263870"/>
    <lineage>
        <taxon>Bacteria</taxon>
        <taxon>Pseudomonadati</taxon>
        <taxon>Planctomycetota</taxon>
        <taxon>Planctomycetia</taxon>
        <taxon>Pirellulales</taxon>
        <taxon>Pirellulaceae</taxon>
        <taxon>Rhodopirellula</taxon>
    </lineage>
</organism>
<dbReference type="Proteomes" id="UP000011885">
    <property type="component" value="Unassembled WGS sequence"/>
</dbReference>
<dbReference type="Pfam" id="PF03808">
    <property type="entry name" value="Glyco_tran_WecG"/>
    <property type="match status" value="1"/>
</dbReference>
<dbReference type="PANTHER" id="PTHR34136:SF1">
    <property type="entry name" value="UDP-N-ACETYL-D-MANNOSAMINURONIC ACID TRANSFERASE"/>
    <property type="match status" value="1"/>
</dbReference>
<evidence type="ECO:0000256" key="1">
    <source>
        <dbReference type="ARBA" id="ARBA00022676"/>
    </source>
</evidence>
<sequence>MTFADRTSDAIAPLPPRDTVDVWDIPFDRLDMDQSIDAIDRLIERREPSYVITANLNYCMLNAEDTTVRQITKDADLILADGQPIVLRSRLKPNPLPERVAGSEMILHLCRRASEKGHRVYFLGGVEGVAEACANRLQSMFPGLQVAGTECPPFRKLSDEEHAAQLKRIRDAKTDLLFVAFGQPKGEKWIHENYRELGVTVSIQLGASFDFIAGTATRAPEIYQKLGLEWAYRMCSDPKRLVPRYAGNAWYLGKALVRDWKEQVNRWGMSPDGHST</sequence>
<evidence type="ECO:0000256" key="2">
    <source>
        <dbReference type="ARBA" id="ARBA00022679"/>
    </source>
</evidence>
<dbReference type="PANTHER" id="PTHR34136">
    <property type="match status" value="1"/>
</dbReference>
<dbReference type="NCBIfam" id="TIGR00696">
    <property type="entry name" value="wecG_tagA_cpsF"/>
    <property type="match status" value="1"/>
</dbReference>
<dbReference type="AlphaFoldDB" id="M5UEQ2"/>
<accession>M5UEQ2</accession>
<proteinExistence type="predicted"/>
<comment type="caution">
    <text evidence="3">The sequence shown here is derived from an EMBL/GenBank/DDBJ whole genome shotgun (WGS) entry which is preliminary data.</text>
</comment>
<dbReference type="EC" id="2.4.1.-" evidence="3"/>
<dbReference type="CDD" id="cd06533">
    <property type="entry name" value="Glyco_transf_WecG_TagA"/>
    <property type="match status" value="1"/>
</dbReference>
<keyword evidence="1 3" id="KW-0328">Glycosyltransferase</keyword>
<evidence type="ECO:0000313" key="3">
    <source>
        <dbReference type="EMBL" id="EMI54483.1"/>
    </source>
</evidence>